<dbReference type="PROSITE" id="PS50048">
    <property type="entry name" value="ZN2_CY6_FUNGAL_2"/>
    <property type="match status" value="1"/>
</dbReference>
<keyword evidence="1" id="KW-0539">Nucleus</keyword>
<dbReference type="GO" id="GO:0000981">
    <property type="term" value="F:DNA-binding transcription factor activity, RNA polymerase II-specific"/>
    <property type="evidence" value="ECO:0007669"/>
    <property type="project" value="InterPro"/>
</dbReference>
<dbReference type="SUPFAM" id="SSF57701">
    <property type="entry name" value="Zn2/Cys6 DNA-binding domain"/>
    <property type="match status" value="1"/>
</dbReference>
<dbReference type="STRING" id="2082308.A0A2K1QQR4"/>
<protein>
    <recommendedName>
        <fullName evidence="3">Zn(2)-C6 fungal-type domain-containing protein</fullName>
    </recommendedName>
</protein>
<keyword evidence="5" id="KW-1185">Reference proteome</keyword>
<dbReference type="InterPro" id="IPR036864">
    <property type="entry name" value="Zn2-C6_fun-type_DNA-bd_sf"/>
</dbReference>
<dbReference type="GO" id="GO:0008270">
    <property type="term" value="F:zinc ion binding"/>
    <property type="evidence" value="ECO:0007669"/>
    <property type="project" value="InterPro"/>
</dbReference>
<dbReference type="PANTHER" id="PTHR47657">
    <property type="entry name" value="STEROL REGULATORY ELEMENT-BINDING PROTEIN ECM22"/>
    <property type="match status" value="1"/>
</dbReference>
<dbReference type="SMART" id="SM00066">
    <property type="entry name" value="GAL4"/>
    <property type="match status" value="1"/>
</dbReference>
<dbReference type="Gene3D" id="4.10.240.10">
    <property type="entry name" value="Zn(2)-C6 fungal-type DNA-binding domain"/>
    <property type="match status" value="1"/>
</dbReference>
<dbReference type="EMBL" id="NKHZ01000051">
    <property type="protein sequence ID" value="PNS17385.1"/>
    <property type="molecule type" value="Genomic_DNA"/>
</dbReference>
<evidence type="ECO:0000313" key="4">
    <source>
        <dbReference type="EMBL" id="PNS17385.1"/>
    </source>
</evidence>
<dbReference type="OrthoDB" id="1924260at2759"/>
<evidence type="ECO:0000259" key="3">
    <source>
        <dbReference type="PROSITE" id="PS50048"/>
    </source>
</evidence>
<accession>A0A2K1QQR4</accession>
<evidence type="ECO:0000313" key="5">
    <source>
        <dbReference type="Proteomes" id="UP000243797"/>
    </source>
</evidence>
<evidence type="ECO:0000256" key="2">
    <source>
        <dbReference type="SAM" id="MobiDB-lite"/>
    </source>
</evidence>
<dbReference type="PANTHER" id="PTHR47657:SF12">
    <property type="entry name" value="ZN(II)2CYS6 TRANSCRIPTION FACTOR (EUROFUNG)"/>
    <property type="match status" value="1"/>
</dbReference>
<organism evidence="4 5">
    <name type="scientific">Sphaceloma murrayae</name>
    <dbReference type="NCBI Taxonomy" id="2082308"/>
    <lineage>
        <taxon>Eukaryota</taxon>
        <taxon>Fungi</taxon>
        <taxon>Dikarya</taxon>
        <taxon>Ascomycota</taxon>
        <taxon>Pezizomycotina</taxon>
        <taxon>Dothideomycetes</taxon>
        <taxon>Dothideomycetidae</taxon>
        <taxon>Myriangiales</taxon>
        <taxon>Elsinoaceae</taxon>
        <taxon>Sphaceloma</taxon>
    </lineage>
</organism>
<dbReference type="CDD" id="cd00067">
    <property type="entry name" value="GAL4"/>
    <property type="match status" value="1"/>
</dbReference>
<reference evidence="4 5" key="1">
    <citation type="submission" date="2017-06" db="EMBL/GenBank/DDBJ databases">
        <title>Draft genome sequence of a variant of Elsinoe murrayae.</title>
        <authorList>
            <person name="Cheng Q."/>
        </authorList>
    </citation>
    <scope>NUCLEOTIDE SEQUENCE [LARGE SCALE GENOMIC DNA]</scope>
    <source>
        <strain evidence="4 5">CQ-2017a</strain>
    </source>
</reference>
<dbReference type="InParanoid" id="A0A2K1QQR4"/>
<dbReference type="PROSITE" id="PS00463">
    <property type="entry name" value="ZN2_CY6_FUNGAL_1"/>
    <property type="match status" value="1"/>
</dbReference>
<sequence>MAVRGGGPSRRSHTKSRKGCKTCKRRHIRCDESFPQCRNCTKHHVRCDYMDATTPEADAMTTASSEHASTSPTPIPTSDDNISFQHRPDSVYSDLSLTMSSMDPEAQYGSDPQLISNLYAIVDNLDGKGVSDMTTWAANVRCHLSLASSSPCVLDALKGFSASQIAFVTQSPAAREQSLQYCTAALSGLHQAVGHFSKDNSDSVLITALLLLIQSRDWLSWSSLLGGLSSITASIETWLGESRYADIVGFIKQHTEARKRLPNEVEHVSDHQRADVFKKIHVALQTLRSTLNVRPIEAHWVDQMIDLITRLQNAEPARTIEAEFNHLYILRKWIFWVPVLLLQDGPIDMLKLATIAHLYSLTLALEPVFPRLVIDLCGTAALGPLVCIITRMEAMKARMGFFELADATTLMQFPQEALATHEQVWSSWPQTPPAQALQVPNISMFFTEETNMPGNLSPAFTPVAFMPAHSRASSNATAYLEVPVGVSYNGQAGFSQNISPWGSYPSPGFPTRDFLGDDDLLFSEDEQSLTLANNIGGYIQPCEIWT</sequence>
<feature type="compositionally biased region" description="Polar residues" evidence="2">
    <location>
        <begin position="61"/>
        <end position="84"/>
    </location>
</feature>
<dbReference type="Proteomes" id="UP000243797">
    <property type="component" value="Unassembled WGS sequence"/>
</dbReference>
<proteinExistence type="predicted"/>
<dbReference type="InterPro" id="IPR052400">
    <property type="entry name" value="Zn2-C6_fungal_TF"/>
</dbReference>
<comment type="caution">
    <text evidence="4">The sequence shown here is derived from an EMBL/GenBank/DDBJ whole genome shotgun (WGS) entry which is preliminary data.</text>
</comment>
<gene>
    <name evidence="4" type="ORF">CAC42_7068</name>
</gene>
<dbReference type="Pfam" id="PF00172">
    <property type="entry name" value="Zn_clus"/>
    <property type="match status" value="1"/>
</dbReference>
<dbReference type="AlphaFoldDB" id="A0A2K1QQR4"/>
<evidence type="ECO:0000256" key="1">
    <source>
        <dbReference type="ARBA" id="ARBA00023242"/>
    </source>
</evidence>
<feature type="region of interest" description="Disordered" evidence="2">
    <location>
        <begin position="58"/>
        <end position="84"/>
    </location>
</feature>
<feature type="domain" description="Zn(2)-C6 fungal-type" evidence="3">
    <location>
        <begin position="19"/>
        <end position="49"/>
    </location>
</feature>
<dbReference type="InterPro" id="IPR001138">
    <property type="entry name" value="Zn2Cys6_DnaBD"/>
</dbReference>
<name>A0A2K1QQR4_9PEZI</name>